<dbReference type="Proteomes" id="UP000192939">
    <property type="component" value="Unassembled WGS sequence"/>
</dbReference>
<dbReference type="InterPro" id="IPR000182">
    <property type="entry name" value="GNAT_dom"/>
</dbReference>
<evidence type="ECO:0000313" key="3">
    <source>
        <dbReference type="Proteomes" id="UP000192939"/>
    </source>
</evidence>
<accession>A0ABY1M1M7</accession>
<dbReference type="RefSeq" id="WP_085279583.1">
    <property type="nucleotide sequence ID" value="NZ_FXAE01000049.1"/>
</dbReference>
<sequence>MNLRILKEGDAQVYQSLRLQGLQEYPDAFGSTFEREVAFTIEMVAERIKANEDRFVLGAFDEHENLVGIVTLIRECSPKTRHKANVFGLYVTPEMRGKGIGLALMEELIARAKRMEGLEQLNLTVVSTNDSARRLYASLGFQLYGTERRALKWDGAYFDEDYMALRLERI</sequence>
<dbReference type="EMBL" id="FXAE01000049">
    <property type="protein sequence ID" value="SMF55426.1"/>
    <property type="molecule type" value="Genomic_DNA"/>
</dbReference>
<protein>
    <submittedName>
        <fullName evidence="2">Protein N-acetyltransferase, RimJ/RimL family</fullName>
    </submittedName>
</protein>
<evidence type="ECO:0000259" key="1">
    <source>
        <dbReference type="PROSITE" id="PS51186"/>
    </source>
</evidence>
<dbReference type="Gene3D" id="3.40.630.30">
    <property type="match status" value="1"/>
</dbReference>
<proteinExistence type="predicted"/>
<dbReference type="PANTHER" id="PTHR43072">
    <property type="entry name" value="N-ACETYLTRANSFERASE"/>
    <property type="match status" value="1"/>
</dbReference>
<dbReference type="CDD" id="cd04301">
    <property type="entry name" value="NAT_SF"/>
    <property type="match status" value="1"/>
</dbReference>
<dbReference type="Pfam" id="PF00583">
    <property type="entry name" value="Acetyltransf_1"/>
    <property type="match status" value="1"/>
</dbReference>
<dbReference type="InterPro" id="IPR016181">
    <property type="entry name" value="Acyl_CoA_acyltransferase"/>
</dbReference>
<gene>
    <name evidence="2" type="ORF">SAMN02744124_03660</name>
</gene>
<name>A0ABY1M1M7_9BACL</name>
<feature type="domain" description="N-acetyltransferase" evidence="1">
    <location>
        <begin position="1"/>
        <end position="168"/>
    </location>
</feature>
<comment type="caution">
    <text evidence="2">The sequence shown here is derived from an EMBL/GenBank/DDBJ whole genome shotgun (WGS) entry which is preliminary data.</text>
</comment>
<dbReference type="PROSITE" id="PS51186">
    <property type="entry name" value="GNAT"/>
    <property type="match status" value="1"/>
</dbReference>
<keyword evidence="3" id="KW-1185">Reference proteome</keyword>
<dbReference type="SUPFAM" id="SSF55729">
    <property type="entry name" value="Acyl-CoA N-acyltransferases (Nat)"/>
    <property type="match status" value="1"/>
</dbReference>
<organism evidence="2 3">
    <name type="scientific">Paenibacillus barengoltzii J12</name>
    <dbReference type="NCBI Taxonomy" id="935846"/>
    <lineage>
        <taxon>Bacteria</taxon>
        <taxon>Bacillati</taxon>
        <taxon>Bacillota</taxon>
        <taxon>Bacilli</taxon>
        <taxon>Bacillales</taxon>
        <taxon>Paenibacillaceae</taxon>
        <taxon>Paenibacillus</taxon>
    </lineage>
</organism>
<reference evidence="2 3" key="1">
    <citation type="submission" date="2017-04" db="EMBL/GenBank/DDBJ databases">
        <authorList>
            <person name="Varghese N."/>
            <person name="Submissions S."/>
        </authorList>
    </citation>
    <scope>NUCLEOTIDE SEQUENCE [LARGE SCALE GENOMIC DNA]</scope>
    <source>
        <strain evidence="2 3">J12</strain>
    </source>
</reference>
<evidence type="ECO:0000313" key="2">
    <source>
        <dbReference type="EMBL" id="SMF55426.1"/>
    </source>
</evidence>
<dbReference type="PANTHER" id="PTHR43072:SF60">
    <property type="entry name" value="L-2,4-DIAMINOBUTYRIC ACID ACETYLTRANSFERASE"/>
    <property type="match status" value="1"/>
</dbReference>